<protein>
    <submittedName>
        <fullName evidence="2">Uncharacterized protein</fullName>
    </submittedName>
</protein>
<reference evidence="2" key="2">
    <citation type="journal article" date="2023" name="IMA Fungus">
        <title>Comparative genomic study of the Penicillium genus elucidates a diverse pangenome and 15 lateral gene transfer events.</title>
        <authorList>
            <person name="Petersen C."/>
            <person name="Sorensen T."/>
            <person name="Nielsen M.R."/>
            <person name="Sondergaard T.E."/>
            <person name="Sorensen J.L."/>
            <person name="Fitzpatrick D.A."/>
            <person name="Frisvad J.C."/>
            <person name="Nielsen K.L."/>
        </authorList>
    </citation>
    <scope>NUCLEOTIDE SEQUENCE</scope>
    <source>
        <strain evidence="2">IBT 17660</strain>
    </source>
</reference>
<keyword evidence="3" id="KW-1185">Reference proteome</keyword>
<feature type="compositionally biased region" description="Polar residues" evidence="1">
    <location>
        <begin position="52"/>
        <end position="61"/>
    </location>
</feature>
<evidence type="ECO:0000313" key="2">
    <source>
        <dbReference type="EMBL" id="KAJ5472935.1"/>
    </source>
</evidence>
<reference evidence="2" key="1">
    <citation type="submission" date="2022-12" db="EMBL/GenBank/DDBJ databases">
        <authorList>
            <person name="Petersen C."/>
        </authorList>
    </citation>
    <scope>NUCLEOTIDE SEQUENCE</scope>
    <source>
        <strain evidence="2">IBT 17660</strain>
    </source>
</reference>
<accession>A0A9W9WSP3</accession>
<comment type="caution">
    <text evidence="2">The sequence shown here is derived from an EMBL/GenBank/DDBJ whole genome shotgun (WGS) entry which is preliminary data.</text>
</comment>
<feature type="region of interest" description="Disordered" evidence="1">
    <location>
        <begin position="1"/>
        <end position="28"/>
    </location>
</feature>
<feature type="compositionally biased region" description="Basic and acidic residues" evidence="1">
    <location>
        <begin position="63"/>
        <end position="77"/>
    </location>
</feature>
<dbReference type="Proteomes" id="UP001147760">
    <property type="component" value="Unassembled WGS sequence"/>
</dbReference>
<evidence type="ECO:0000313" key="3">
    <source>
        <dbReference type="Proteomes" id="UP001147760"/>
    </source>
</evidence>
<gene>
    <name evidence="2" type="ORF">N7530_006936</name>
</gene>
<organism evidence="2 3">
    <name type="scientific">Penicillium desertorum</name>
    <dbReference type="NCBI Taxonomy" id="1303715"/>
    <lineage>
        <taxon>Eukaryota</taxon>
        <taxon>Fungi</taxon>
        <taxon>Dikarya</taxon>
        <taxon>Ascomycota</taxon>
        <taxon>Pezizomycotina</taxon>
        <taxon>Eurotiomycetes</taxon>
        <taxon>Eurotiomycetidae</taxon>
        <taxon>Eurotiales</taxon>
        <taxon>Aspergillaceae</taxon>
        <taxon>Penicillium</taxon>
    </lineage>
</organism>
<dbReference type="AlphaFoldDB" id="A0A9W9WSP3"/>
<sequence length="77" mass="8548">MHGVSLPILKSSHQSPHPPFKVLSPKGALSRELEDSTNFSLQTVGATVRQLGRQQTAQLSRGQRIDSPEEEEAERRN</sequence>
<dbReference type="EMBL" id="JAPWDO010000004">
    <property type="protein sequence ID" value="KAJ5472935.1"/>
    <property type="molecule type" value="Genomic_DNA"/>
</dbReference>
<proteinExistence type="predicted"/>
<evidence type="ECO:0000256" key="1">
    <source>
        <dbReference type="SAM" id="MobiDB-lite"/>
    </source>
</evidence>
<feature type="region of interest" description="Disordered" evidence="1">
    <location>
        <begin position="50"/>
        <end position="77"/>
    </location>
</feature>
<name>A0A9W9WSP3_9EURO</name>